<dbReference type="GO" id="GO:0042393">
    <property type="term" value="F:histone binding"/>
    <property type="evidence" value="ECO:0007669"/>
    <property type="project" value="TreeGrafter"/>
</dbReference>
<protein>
    <submittedName>
        <fullName evidence="4">ATAD2 protein</fullName>
    </submittedName>
</protein>
<comment type="caution">
    <text evidence="4">The sequence shown here is derived from an EMBL/GenBank/DDBJ whole genome shotgun (WGS) entry which is preliminary data.</text>
</comment>
<name>A0A851AGG8_SULDA</name>
<dbReference type="EMBL" id="WEKW01010850">
    <property type="protein sequence ID" value="NWI26326.1"/>
    <property type="molecule type" value="Genomic_DNA"/>
</dbReference>
<evidence type="ECO:0000256" key="3">
    <source>
        <dbReference type="ARBA" id="ARBA00022840"/>
    </source>
</evidence>
<dbReference type="GO" id="GO:0006334">
    <property type="term" value="P:nucleosome assembly"/>
    <property type="evidence" value="ECO:0007669"/>
    <property type="project" value="TreeGrafter"/>
</dbReference>
<keyword evidence="5" id="KW-1185">Reference proteome</keyword>
<reference evidence="4" key="1">
    <citation type="submission" date="2019-10" db="EMBL/GenBank/DDBJ databases">
        <title>Bird 10,000 Genomes (B10K) Project - Family phase.</title>
        <authorList>
            <person name="Zhang G."/>
        </authorList>
    </citation>
    <scope>NUCLEOTIDE SEQUENCE</scope>
    <source>
        <strain evidence="4">B10K-DU-002-49</strain>
        <tissue evidence="4">Muscle</tissue>
    </source>
</reference>
<dbReference type="GO" id="GO:0045815">
    <property type="term" value="P:transcription initiation-coupled chromatin remodeling"/>
    <property type="evidence" value="ECO:0007669"/>
    <property type="project" value="TreeGrafter"/>
</dbReference>
<dbReference type="InterPro" id="IPR045199">
    <property type="entry name" value="ATAD2-like"/>
</dbReference>
<proteinExistence type="inferred from homology"/>
<accession>A0A851AGG8</accession>
<dbReference type="AlphaFoldDB" id="A0A851AGG8"/>
<evidence type="ECO:0000313" key="4">
    <source>
        <dbReference type="EMBL" id="NWI26326.1"/>
    </source>
</evidence>
<dbReference type="GO" id="GO:0003682">
    <property type="term" value="F:chromatin binding"/>
    <property type="evidence" value="ECO:0007669"/>
    <property type="project" value="TreeGrafter"/>
</dbReference>
<dbReference type="GO" id="GO:0005524">
    <property type="term" value="F:ATP binding"/>
    <property type="evidence" value="ECO:0007669"/>
    <property type="project" value="UniProtKB-KW"/>
</dbReference>
<dbReference type="GO" id="GO:0006337">
    <property type="term" value="P:nucleosome disassembly"/>
    <property type="evidence" value="ECO:0007669"/>
    <property type="project" value="TreeGrafter"/>
</dbReference>
<evidence type="ECO:0000256" key="2">
    <source>
        <dbReference type="ARBA" id="ARBA00022741"/>
    </source>
</evidence>
<organism evidence="4 5">
    <name type="scientific">Sula dactylatra</name>
    <name type="common">Masked booby</name>
    <dbReference type="NCBI Taxonomy" id="56068"/>
    <lineage>
        <taxon>Eukaryota</taxon>
        <taxon>Metazoa</taxon>
        <taxon>Chordata</taxon>
        <taxon>Craniata</taxon>
        <taxon>Vertebrata</taxon>
        <taxon>Euteleostomi</taxon>
        <taxon>Archelosauria</taxon>
        <taxon>Archosauria</taxon>
        <taxon>Dinosauria</taxon>
        <taxon>Saurischia</taxon>
        <taxon>Theropoda</taxon>
        <taxon>Coelurosauria</taxon>
        <taxon>Aves</taxon>
        <taxon>Neognathae</taxon>
        <taxon>Neoaves</taxon>
        <taxon>Aequornithes</taxon>
        <taxon>Suliformes</taxon>
        <taxon>Sulidae</taxon>
        <taxon>Sula</taxon>
    </lineage>
</organism>
<dbReference type="PANTHER" id="PTHR23069">
    <property type="entry name" value="AAA DOMAIN-CONTAINING"/>
    <property type="match status" value="1"/>
</dbReference>
<evidence type="ECO:0000313" key="5">
    <source>
        <dbReference type="Proteomes" id="UP000619137"/>
    </source>
</evidence>
<comment type="similarity">
    <text evidence="1">Belongs to the AAA ATPase family.</text>
</comment>
<feature type="non-terminal residue" evidence="4">
    <location>
        <position position="172"/>
    </location>
</feature>
<keyword evidence="3" id="KW-0067">ATP-binding</keyword>
<evidence type="ECO:0000256" key="1">
    <source>
        <dbReference type="ARBA" id="ARBA00006914"/>
    </source>
</evidence>
<feature type="non-terminal residue" evidence="4">
    <location>
        <position position="1"/>
    </location>
</feature>
<dbReference type="Proteomes" id="UP000619137">
    <property type="component" value="Unassembled WGS sequence"/>
</dbReference>
<dbReference type="GO" id="GO:0005634">
    <property type="term" value="C:nucleus"/>
    <property type="evidence" value="ECO:0007669"/>
    <property type="project" value="TreeGrafter"/>
</dbReference>
<dbReference type="GO" id="GO:0016887">
    <property type="term" value="F:ATP hydrolysis activity"/>
    <property type="evidence" value="ECO:0007669"/>
    <property type="project" value="TreeGrafter"/>
</dbReference>
<sequence>MREAQRTAPSIIYIPHIHLWWEAIGATLKATFTRLLQNIPTFAPVLLLATPDVCHSDLPKEIKELFFNDHEVFKIQLPNSDERRMFFEDLILNQAAKPPPSKNNAAWQTLEVLPVAPPPKPRQLTEKEIRQLEEHEEDTLRELRIFLRDVTHRLAIDRRFRAFTKPVDPEEV</sequence>
<keyword evidence="2" id="KW-0547">Nucleotide-binding</keyword>
<gene>
    <name evidence="4" type="primary">Atad2</name>
    <name evidence="4" type="ORF">SULDAC_R14532</name>
</gene>
<dbReference type="PANTHER" id="PTHR23069:SF4">
    <property type="entry name" value="ATPASE FAMILY AAA DOMAIN-CONTAINING PROTEIN 2"/>
    <property type="match status" value="1"/>
</dbReference>